<evidence type="ECO:0000313" key="5">
    <source>
        <dbReference type="EMBL" id="CAH3187974.1"/>
    </source>
</evidence>
<dbReference type="InterPro" id="IPR036179">
    <property type="entry name" value="Ig-like_dom_sf"/>
</dbReference>
<comment type="caution">
    <text evidence="5">The sequence shown here is derived from an EMBL/GenBank/DDBJ whole genome shotgun (WGS) entry which is preliminary data.</text>
</comment>
<dbReference type="InterPro" id="IPR013783">
    <property type="entry name" value="Ig-like_fold"/>
</dbReference>
<feature type="domain" description="Ig-like" evidence="4">
    <location>
        <begin position="502"/>
        <end position="590"/>
    </location>
</feature>
<organism evidence="5 6">
    <name type="scientific">Porites evermanni</name>
    <dbReference type="NCBI Taxonomy" id="104178"/>
    <lineage>
        <taxon>Eukaryota</taxon>
        <taxon>Metazoa</taxon>
        <taxon>Cnidaria</taxon>
        <taxon>Anthozoa</taxon>
        <taxon>Hexacorallia</taxon>
        <taxon>Scleractinia</taxon>
        <taxon>Fungiina</taxon>
        <taxon>Poritidae</taxon>
        <taxon>Porites</taxon>
    </lineage>
</organism>
<dbReference type="InterPro" id="IPR003599">
    <property type="entry name" value="Ig_sub"/>
</dbReference>
<dbReference type="PRINTS" id="PR01832">
    <property type="entry name" value="VEGFRECEPTOR"/>
</dbReference>
<dbReference type="Pfam" id="PF07679">
    <property type="entry name" value="I-set"/>
    <property type="match status" value="2"/>
</dbReference>
<keyword evidence="1 3" id="KW-0732">Signal</keyword>
<dbReference type="EMBL" id="CALNXI010002465">
    <property type="protein sequence ID" value="CAH3187974.1"/>
    <property type="molecule type" value="Genomic_DNA"/>
</dbReference>
<keyword evidence="6" id="KW-1185">Reference proteome</keyword>
<dbReference type="PANTHER" id="PTHR45080:SF8">
    <property type="entry name" value="IG-LIKE DOMAIN-CONTAINING PROTEIN"/>
    <property type="match status" value="1"/>
</dbReference>
<dbReference type="Pfam" id="PF13927">
    <property type="entry name" value="Ig_3"/>
    <property type="match status" value="4"/>
</dbReference>
<accession>A0ABN8S8W6</accession>
<dbReference type="CDD" id="cd00096">
    <property type="entry name" value="Ig"/>
    <property type="match status" value="1"/>
</dbReference>
<dbReference type="SUPFAM" id="SSF48726">
    <property type="entry name" value="Immunoglobulin"/>
    <property type="match status" value="6"/>
</dbReference>
<feature type="domain" description="Ig-like" evidence="4">
    <location>
        <begin position="418"/>
        <end position="498"/>
    </location>
</feature>
<keyword evidence="2" id="KW-1015">Disulfide bond</keyword>
<name>A0ABN8S8W6_9CNID</name>
<dbReference type="SMART" id="SM00409">
    <property type="entry name" value="IG"/>
    <property type="match status" value="6"/>
</dbReference>
<dbReference type="InterPro" id="IPR007110">
    <property type="entry name" value="Ig-like_dom"/>
</dbReference>
<evidence type="ECO:0000256" key="2">
    <source>
        <dbReference type="ARBA" id="ARBA00023157"/>
    </source>
</evidence>
<dbReference type="InterPro" id="IPR003598">
    <property type="entry name" value="Ig_sub2"/>
</dbReference>
<proteinExistence type="predicted"/>
<dbReference type="Proteomes" id="UP001159427">
    <property type="component" value="Unassembled WGS sequence"/>
</dbReference>
<evidence type="ECO:0000259" key="4">
    <source>
        <dbReference type="PROSITE" id="PS50835"/>
    </source>
</evidence>
<feature type="domain" description="Ig-like" evidence="4">
    <location>
        <begin position="226"/>
        <end position="320"/>
    </location>
</feature>
<dbReference type="SMART" id="SM00408">
    <property type="entry name" value="IGc2"/>
    <property type="match status" value="6"/>
</dbReference>
<dbReference type="PANTHER" id="PTHR45080">
    <property type="entry name" value="CONTACTIN 5"/>
    <property type="match status" value="1"/>
</dbReference>
<gene>
    <name evidence="5" type="ORF">PEVE_00018053</name>
</gene>
<dbReference type="Gene3D" id="2.60.40.10">
    <property type="entry name" value="Immunoglobulins"/>
    <property type="match status" value="6"/>
</dbReference>
<evidence type="ECO:0000256" key="1">
    <source>
        <dbReference type="ARBA" id="ARBA00022729"/>
    </source>
</evidence>
<dbReference type="InterPro" id="IPR013098">
    <property type="entry name" value="Ig_I-set"/>
</dbReference>
<sequence>SKHFSLLCLTTLFCCSLLVSSLTASAASLTFLRHPTSQTVQAGSHVVFKCSVLLTYRKISYEWQHNNQTIRTEKQSRFTIRNDGSLRIANTHLDDSGSYQCIAMVRAKRSGIIRRKARSRIAKLTVEGMCSEATITTRPAHGKKFAIGTILSLRCRCPSSSPGTTRWIKNGVTVSATSGRITVDQRKLNINSTSFADSGNYTCYVTVAELGTAKSETVEIWVGATPRITVPPPTSLEVSKGQTVRLNCLATGIPPPLTYWYYAGLEWSEHVKNSIKNDSKYTIYVNGTLILRDLQAEDIGFYECGARNVIGTTSRKTKISVPINFITTPRNTTAAVGKSTVLRCNATGLPTSEISWGRERRKLDKKRFRQLANGNLHIRDIKMTDAGQYFCIAANIHDLKEVKVTLRVIESDVIKINPSHKRTVEAFLGARRKITCDFHGSPPITVTWTKKGTDELPFRVEQNGNSLVIKRVELSDAGQYICNGSNAFSSQATYVNVSVYDPLRFLIEPRNQTAFINESVWFHCAATGSPKPKITWLKADQGGRPLNEEKYRAYANGSLRIKDVQYSDMGRYFCLVATRTDLRQRTVHLEVKGRVICSIN</sequence>
<dbReference type="PROSITE" id="PS50835">
    <property type="entry name" value="IG_LIKE"/>
    <property type="match status" value="6"/>
</dbReference>
<reference evidence="5 6" key="1">
    <citation type="submission" date="2022-05" db="EMBL/GenBank/DDBJ databases">
        <authorList>
            <consortium name="Genoscope - CEA"/>
            <person name="William W."/>
        </authorList>
    </citation>
    <scope>NUCLEOTIDE SEQUENCE [LARGE SCALE GENOMIC DNA]</scope>
</reference>
<evidence type="ECO:0000313" key="6">
    <source>
        <dbReference type="Proteomes" id="UP001159427"/>
    </source>
</evidence>
<feature type="non-terminal residue" evidence="5">
    <location>
        <position position="1"/>
    </location>
</feature>
<feature type="chain" id="PRO_5046770027" description="Ig-like domain-containing protein" evidence="3">
    <location>
        <begin position="22"/>
        <end position="600"/>
    </location>
</feature>
<feature type="signal peptide" evidence="3">
    <location>
        <begin position="1"/>
        <end position="21"/>
    </location>
</feature>
<dbReference type="InterPro" id="IPR050958">
    <property type="entry name" value="Cell_Adh-Cytoskel_Orgn"/>
</dbReference>
<protein>
    <recommendedName>
        <fullName evidence="4">Ig-like domain-containing protein</fullName>
    </recommendedName>
</protein>
<feature type="domain" description="Ig-like" evidence="4">
    <location>
        <begin position="27"/>
        <end position="103"/>
    </location>
</feature>
<feature type="domain" description="Ig-like" evidence="4">
    <location>
        <begin position="148"/>
        <end position="219"/>
    </location>
</feature>
<feature type="domain" description="Ig-like" evidence="4">
    <location>
        <begin position="322"/>
        <end position="407"/>
    </location>
</feature>
<evidence type="ECO:0000256" key="3">
    <source>
        <dbReference type="SAM" id="SignalP"/>
    </source>
</evidence>